<evidence type="ECO:0008006" key="5">
    <source>
        <dbReference type="Google" id="ProtNLM"/>
    </source>
</evidence>
<protein>
    <recommendedName>
        <fullName evidence="5">DUF115 domain-containing protein</fullName>
    </recommendedName>
</protein>
<feature type="domain" description="Glycosyltransferase Maf N-terminal" evidence="2">
    <location>
        <begin position="8"/>
        <end position="213"/>
    </location>
</feature>
<evidence type="ECO:0000259" key="2">
    <source>
        <dbReference type="Pfam" id="PF20157"/>
    </source>
</evidence>
<dbReference type="RefSeq" id="WP_109921959.1">
    <property type="nucleotide sequence ID" value="NZ_QGLF01000004.1"/>
</dbReference>
<comment type="caution">
    <text evidence="3">The sequence shown here is derived from an EMBL/GenBank/DDBJ whole genome shotgun (WGS) entry which is preliminary data.</text>
</comment>
<dbReference type="Pfam" id="PF01973">
    <property type="entry name" value="MptE-like"/>
    <property type="match status" value="1"/>
</dbReference>
<evidence type="ECO:0000259" key="1">
    <source>
        <dbReference type="Pfam" id="PF01973"/>
    </source>
</evidence>
<dbReference type="Pfam" id="PF20157">
    <property type="entry name" value="Maf_flag10_N"/>
    <property type="match status" value="1"/>
</dbReference>
<evidence type="ECO:0000313" key="3">
    <source>
        <dbReference type="EMBL" id="PWR19783.1"/>
    </source>
</evidence>
<feature type="domain" description="6-hydroxymethylpterin diphosphokinase MptE-like" evidence="1">
    <location>
        <begin position="250"/>
        <end position="403"/>
    </location>
</feature>
<dbReference type="OrthoDB" id="7254531at2"/>
<dbReference type="InterPro" id="IPR045376">
    <property type="entry name" value="Maf_N"/>
</dbReference>
<reference evidence="4" key="1">
    <citation type="submission" date="2018-05" db="EMBL/GenBank/DDBJ databases">
        <title>Zavarzinia sp. HR-AS.</title>
        <authorList>
            <person name="Lee Y."/>
            <person name="Jeon C.O."/>
        </authorList>
    </citation>
    <scope>NUCLEOTIDE SEQUENCE [LARGE SCALE GENOMIC DNA]</scope>
    <source>
        <strain evidence="4">DSM 1231</strain>
    </source>
</reference>
<gene>
    <name evidence="3" type="ORF">DKG75_15085</name>
</gene>
<dbReference type="AlphaFoldDB" id="A0A317E326"/>
<organism evidence="3 4">
    <name type="scientific">Zavarzinia compransoris</name>
    <dbReference type="NCBI Taxonomy" id="1264899"/>
    <lineage>
        <taxon>Bacteria</taxon>
        <taxon>Pseudomonadati</taxon>
        <taxon>Pseudomonadota</taxon>
        <taxon>Alphaproteobacteria</taxon>
        <taxon>Rhodospirillales</taxon>
        <taxon>Zavarziniaceae</taxon>
        <taxon>Zavarzinia</taxon>
    </lineage>
</organism>
<sequence length="647" mass="70893">MSALVERFPALAGIAATHSKVVRDADGRALDLDLGAGRLYNGDGREIAGEQVARFNERPLQFFTADLSSTNIGSPVSARMRAHLIEALGGLGIATLNSKPDYEGTFLVVLGIGLGHHLKPLFETTKARHVLLCEPMAEFIAHARDEQDWDEILAIADARGISVRFSIGATPSDLLRDIRALIALVGEPFIDGAYVFMHYPSWVLIEARDQMQAIVDQIFLSKGFFEDELLMMTNAVGNMQRYDFHLADSKPKLARKETAIITGSGPSIDGTMDDLKRLAADGAVFSAGTSLRICLRNGIRPDFHCELENGHITYEVLKRLHDEHGLAGITLIASFTVDPKVAALFDKVIFFFRDSVSSSQMLAPPRHAMVGVAPTCVNTALRVAASFGFTDFVLFGTDCGSKNEDRKHSQDTIYNAEDFFRNHDRRQAYNHILPGNFGGTVSANWVFALCASMIGDVASAFRLNVLNTADGARLRGTQPRVAAAIRTIGKVADRARLQQDIERLTRPYRAGEFLDSWSGSRLRDEAGLFFADLIDIVDAAIAEGDDLVGFWNRLSPFLGDLAGRYAETHSIAIGSIRSLPKIGMYFAHRVTAPEKRAKLVTIFLQEYREIVLTMRDGTFDLLSHLDDRIEAALPAALPPGTVAGIEA</sequence>
<dbReference type="InterPro" id="IPR002826">
    <property type="entry name" value="MptE-like"/>
</dbReference>
<dbReference type="PANTHER" id="PTHR41786">
    <property type="entry name" value="MOTILITY ACCESSORY FACTOR MAF"/>
    <property type="match status" value="1"/>
</dbReference>
<dbReference type="Proteomes" id="UP000246077">
    <property type="component" value="Unassembled WGS sequence"/>
</dbReference>
<evidence type="ECO:0000313" key="4">
    <source>
        <dbReference type="Proteomes" id="UP000246077"/>
    </source>
</evidence>
<dbReference type="EMBL" id="QGLF01000004">
    <property type="protein sequence ID" value="PWR19783.1"/>
    <property type="molecule type" value="Genomic_DNA"/>
</dbReference>
<dbReference type="PANTHER" id="PTHR41786:SF1">
    <property type="entry name" value="6-HYDROXYMETHYLPTERIN DIPHOSPHOKINASE MPTE-LIKE DOMAIN-CONTAINING PROTEIN"/>
    <property type="match status" value="1"/>
</dbReference>
<proteinExistence type="predicted"/>
<name>A0A317E326_9PROT</name>
<accession>A0A317E326</accession>
<keyword evidence="4" id="KW-1185">Reference proteome</keyword>